<evidence type="ECO:0000256" key="7">
    <source>
        <dbReference type="ARBA" id="ARBA00023268"/>
    </source>
</evidence>
<evidence type="ECO:0000256" key="3">
    <source>
        <dbReference type="ARBA" id="ARBA00022563"/>
    </source>
</evidence>
<organism evidence="11 12">
    <name type="scientific">Mesorhabditis belari</name>
    <dbReference type="NCBI Taxonomy" id="2138241"/>
    <lineage>
        <taxon>Eukaryota</taxon>
        <taxon>Metazoa</taxon>
        <taxon>Ecdysozoa</taxon>
        <taxon>Nematoda</taxon>
        <taxon>Chromadorea</taxon>
        <taxon>Rhabditida</taxon>
        <taxon>Rhabditina</taxon>
        <taxon>Rhabditomorpha</taxon>
        <taxon>Rhabditoidea</taxon>
        <taxon>Rhabditidae</taxon>
        <taxon>Mesorhabditinae</taxon>
        <taxon>Mesorhabditis</taxon>
    </lineage>
</organism>
<evidence type="ECO:0000256" key="8">
    <source>
        <dbReference type="ARBA" id="ARBA00036357"/>
    </source>
</evidence>
<dbReference type="GO" id="GO:0035999">
    <property type="term" value="P:tetrahydrofolate interconversion"/>
    <property type="evidence" value="ECO:0007669"/>
    <property type="project" value="TreeGrafter"/>
</dbReference>
<evidence type="ECO:0000256" key="2">
    <source>
        <dbReference type="ARBA" id="ARBA00011738"/>
    </source>
</evidence>
<dbReference type="CDD" id="cd01080">
    <property type="entry name" value="NAD_bind_m-THF_DH_Cyclohyd"/>
    <property type="match status" value="1"/>
</dbReference>
<keyword evidence="6" id="KW-0560">Oxidoreductase</keyword>
<dbReference type="WBParaSite" id="MBELARI_LOCUS14983">
    <property type="protein sequence ID" value="MBELARI_LOCUS14983"/>
    <property type="gene ID" value="MBELARI_LOCUS14983"/>
</dbReference>
<dbReference type="InterPro" id="IPR036291">
    <property type="entry name" value="NAD(P)-bd_dom_sf"/>
</dbReference>
<dbReference type="SUPFAM" id="SSF51735">
    <property type="entry name" value="NAD(P)-binding Rossmann-fold domains"/>
    <property type="match status" value="1"/>
</dbReference>
<dbReference type="SUPFAM" id="SSF53223">
    <property type="entry name" value="Aminoacid dehydrogenase-like, N-terminal domain"/>
    <property type="match status" value="2"/>
</dbReference>
<evidence type="ECO:0000259" key="9">
    <source>
        <dbReference type="Pfam" id="PF00763"/>
    </source>
</evidence>
<name>A0AAF3EM32_9BILA</name>
<dbReference type="GO" id="GO:0004488">
    <property type="term" value="F:methylenetetrahydrofolate dehydrogenase (NADP+) activity"/>
    <property type="evidence" value="ECO:0007669"/>
    <property type="project" value="InterPro"/>
</dbReference>
<dbReference type="FunFam" id="3.40.50.10860:FF:000005">
    <property type="entry name" value="C-1-tetrahydrofolate synthase, cytoplasmic, putative"/>
    <property type="match status" value="2"/>
</dbReference>
<dbReference type="GO" id="GO:0004477">
    <property type="term" value="F:methenyltetrahydrofolate cyclohydrolase activity"/>
    <property type="evidence" value="ECO:0007669"/>
    <property type="project" value="UniProtKB-EC"/>
</dbReference>
<dbReference type="GO" id="GO:0005829">
    <property type="term" value="C:cytosol"/>
    <property type="evidence" value="ECO:0007669"/>
    <property type="project" value="TreeGrafter"/>
</dbReference>
<protein>
    <submittedName>
        <fullName evidence="12">Methenyltetrahydrofolate cyclohydrolase</fullName>
    </submittedName>
</protein>
<evidence type="ECO:0000313" key="12">
    <source>
        <dbReference type="WBParaSite" id="MBELARI_LOCUS14983"/>
    </source>
</evidence>
<evidence type="ECO:0000256" key="5">
    <source>
        <dbReference type="ARBA" id="ARBA00022857"/>
    </source>
</evidence>
<keyword evidence="11" id="KW-1185">Reference proteome</keyword>
<dbReference type="AlphaFoldDB" id="A0AAF3EM32"/>
<comment type="catalytic activity">
    <reaction evidence="8">
        <text>(6R)-5,10-methenyltetrahydrofolate + H2O = (6R)-10-formyltetrahydrofolate + H(+)</text>
        <dbReference type="Rhea" id="RHEA:23700"/>
        <dbReference type="ChEBI" id="CHEBI:15377"/>
        <dbReference type="ChEBI" id="CHEBI:15378"/>
        <dbReference type="ChEBI" id="CHEBI:57455"/>
        <dbReference type="ChEBI" id="CHEBI:195366"/>
        <dbReference type="EC" id="3.5.4.9"/>
    </reaction>
</comment>
<evidence type="ECO:0000313" key="11">
    <source>
        <dbReference type="Proteomes" id="UP000887575"/>
    </source>
</evidence>
<dbReference type="Pfam" id="PF02882">
    <property type="entry name" value="THF_DHG_CYH_C"/>
    <property type="match status" value="1"/>
</dbReference>
<feature type="domain" description="Tetrahydrofolate dehydrogenase/cyclohydrolase catalytic" evidence="9">
    <location>
        <begin position="160"/>
        <end position="246"/>
    </location>
</feature>
<dbReference type="InterPro" id="IPR020867">
    <property type="entry name" value="THF_DH/CycHdrlase_CS"/>
</dbReference>
<dbReference type="InterPro" id="IPR046346">
    <property type="entry name" value="Aminoacid_DH-like_N_sf"/>
</dbReference>
<comment type="pathway">
    <text evidence="1">One-carbon metabolism; tetrahydrofolate interconversion.</text>
</comment>
<evidence type="ECO:0000259" key="10">
    <source>
        <dbReference type="Pfam" id="PF02882"/>
    </source>
</evidence>
<evidence type="ECO:0000256" key="1">
    <source>
        <dbReference type="ARBA" id="ARBA00004777"/>
    </source>
</evidence>
<keyword evidence="5" id="KW-0521">NADP</keyword>
<dbReference type="Gene3D" id="3.40.50.10860">
    <property type="entry name" value="Leucine Dehydrogenase, chain A, domain 1"/>
    <property type="match status" value="2"/>
</dbReference>
<feature type="domain" description="Tetrahydrofolate dehydrogenase/cyclohydrolase catalytic" evidence="9">
    <location>
        <begin position="6"/>
        <end position="124"/>
    </location>
</feature>
<sequence>MVAVEISGIECSKKVLQEVIEKMEKTRAEHQLFQPCVAFVQVGNLVDASVYIRNAQKKAKEVGVEVKVVNLPETTIQKELETTIDELNNDDKIDGIILLLPLDCTNHIDADEVTDRIRLSKDVDGMTSGNIGRLASGQLDKITLSCSAFGCLRLVEYATAFVQVGNLVDASVYIRNAQKKAKEVGVEVKVVNLPETTIQKELETTIDELNNDDKIDGIILLLPLDCTNHIDADEVTDRIRLSKDVDGMTSGNIGRLASGQLDKITLSCSAFGCLRLVEYATGDSNYISGKNVVILGRSKIGGCPLSSLFLWFHGTVTVCHSETPYIKDHCQKADILVAAIGQKHFVKGDWIKPGALVIDAGFNVEEAKEPNGKSQFFGDVDTEAAKEIAGYITPVPGGVGPMTVAMLIWNTVELAIKRKLSQNK</sequence>
<evidence type="ECO:0000256" key="4">
    <source>
        <dbReference type="ARBA" id="ARBA00022801"/>
    </source>
</evidence>
<feature type="domain" description="Tetrahydrofolate dehydrogenase/cyclohydrolase NAD(P)-binding" evidence="10">
    <location>
        <begin position="267"/>
        <end position="417"/>
    </location>
</feature>
<dbReference type="InterPro" id="IPR000672">
    <property type="entry name" value="THF_DH/CycHdrlase"/>
</dbReference>
<reference evidence="12" key="1">
    <citation type="submission" date="2024-02" db="UniProtKB">
        <authorList>
            <consortium name="WormBaseParasite"/>
        </authorList>
    </citation>
    <scope>IDENTIFICATION</scope>
</reference>
<dbReference type="HAMAP" id="MF_01576">
    <property type="entry name" value="THF_DHG_CYH"/>
    <property type="match status" value="1"/>
</dbReference>
<dbReference type="PROSITE" id="PS00767">
    <property type="entry name" value="THF_DHG_CYH_2"/>
    <property type="match status" value="1"/>
</dbReference>
<dbReference type="PANTHER" id="PTHR48099:SF5">
    <property type="entry name" value="C-1-TETRAHYDROFOLATE SYNTHASE, CYTOPLASMIC"/>
    <property type="match status" value="1"/>
</dbReference>
<accession>A0AAF3EM32</accession>
<dbReference type="Gene3D" id="3.40.50.720">
    <property type="entry name" value="NAD(P)-binding Rossmann-like Domain"/>
    <property type="match status" value="1"/>
</dbReference>
<comment type="subunit">
    <text evidence="2">Homodimer.</text>
</comment>
<proteinExistence type="inferred from homology"/>
<dbReference type="PRINTS" id="PR00085">
    <property type="entry name" value="THFDHDRGNASE"/>
</dbReference>
<keyword evidence="3" id="KW-0554">One-carbon metabolism</keyword>
<dbReference type="Pfam" id="PF00763">
    <property type="entry name" value="THF_DHG_CYH"/>
    <property type="match status" value="2"/>
</dbReference>
<keyword evidence="4" id="KW-0378">Hydrolase</keyword>
<dbReference type="Proteomes" id="UP000887575">
    <property type="component" value="Unassembled WGS sequence"/>
</dbReference>
<evidence type="ECO:0000256" key="6">
    <source>
        <dbReference type="ARBA" id="ARBA00023002"/>
    </source>
</evidence>
<dbReference type="PANTHER" id="PTHR48099">
    <property type="entry name" value="C-1-TETRAHYDROFOLATE SYNTHASE, CYTOPLASMIC-RELATED"/>
    <property type="match status" value="1"/>
</dbReference>
<keyword evidence="7" id="KW-0511">Multifunctional enzyme</keyword>
<dbReference type="InterPro" id="IPR020631">
    <property type="entry name" value="THF_DH/CycHdrlase_NAD-bd_dom"/>
</dbReference>
<dbReference type="InterPro" id="IPR020630">
    <property type="entry name" value="THF_DH/CycHdrlase_cat_dom"/>
</dbReference>